<evidence type="ECO:0000313" key="2">
    <source>
        <dbReference type="Proteomes" id="UP001054945"/>
    </source>
</evidence>
<gene>
    <name evidence="1" type="ORF">CEXT_809671</name>
</gene>
<evidence type="ECO:0000313" key="1">
    <source>
        <dbReference type="EMBL" id="GIX69919.1"/>
    </source>
</evidence>
<keyword evidence="2" id="KW-1185">Reference proteome</keyword>
<sequence>MDIVTHGKLCLVQRLSLCKSGKANTHPFPLFSTTTRKAKSKNLVGTKIRSSNLPCVLMDIVLSSASTTLQEWQSKCPLFSFVSANEENGSAAALSETRNLNESFLKKRQSIEPRREKVCYYGAPLNNWRGLGAN</sequence>
<dbReference type="Proteomes" id="UP001054945">
    <property type="component" value="Unassembled WGS sequence"/>
</dbReference>
<comment type="caution">
    <text evidence="1">The sequence shown here is derived from an EMBL/GenBank/DDBJ whole genome shotgun (WGS) entry which is preliminary data.</text>
</comment>
<organism evidence="1 2">
    <name type="scientific">Caerostris extrusa</name>
    <name type="common">Bark spider</name>
    <name type="synonym">Caerostris bankana</name>
    <dbReference type="NCBI Taxonomy" id="172846"/>
    <lineage>
        <taxon>Eukaryota</taxon>
        <taxon>Metazoa</taxon>
        <taxon>Ecdysozoa</taxon>
        <taxon>Arthropoda</taxon>
        <taxon>Chelicerata</taxon>
        <taxon>Arachnida</taxon>
        <taxon>Araneae</taxon>
        <taxon>Araneomorphae</taxon>
        <taxon>Entelegynae</taxon>
        <taxon>Araneoidea</taxon>
        <taxon>Araneidae</taxon>
        <taxon>Caerostris</taxon>
    </lineage>
</organism>
<reference evidence="1 2" key="1">
    <citation type="submission" date="2021-06" db="EMBL/GenBank/DDBJ databases">
        <title>Caerostris extrusa draft genome.</title>
        <authorList>
            <person name="Kono N."/>
            <person name="Arakawa K."/>
        </authorList>
    </citation>
    <scope>NUCLEOTIDE SEQUENCE [LARGE SCALE GENOMIC DNA]</scope>
</reference>
<dbReference type="AlphaFoldDB" id="A0AAV4MD23"/>
<dbReference type="EMBL" id="BPLR01019630">
    <property type="protein sequence ID" value="GIX69919.1"/>
    <property type="molecule type" value="Genomic_DNA"/>
</dbReference>
<name>A0AAV4MD23_CAEEX</name>
<proteinExistence type="predicted"/>
<accession>A0AAV4MD23</accession>
<protein>
    <submittedName>
        <fullName evidence="1">Uncharacterized protein</fullName>
    </submittedName>
</protein>